<name>A0A9P7MZI8_9HYPO</name>
<evidence type="ECO:0000256" key="1">
    <source>
        <dbReference type="SAM" id="MobiDB-lite"/>
    </source>
</evidence>
<gene>
    <name evidence="2" type="ORF">E4U56_004035</name>
</gene>
<feature type="non-terminal residue" evidence="2">
    <location>
        <position position="194"/>
    </location>
</feature>
<evidence type="ECO:0000313" key="3">
    <source>
        <dbReference type="Proteomes" id="UP000784919"/>
    </source>
</evidence>
<dbReference type="EMBL" id="SRPS01000026">
    <property type="protein sequence ID" value="KAG5975066.1"/>
    <property type="molecule type" value="Genomic_DNA"/>
</dbReference>
<dbReference type="InterPro" id="IPR036770">
    <property type="entry name" value="Ankyrin_rpt-contain_sf"/>
</dbReference>
<feature type="region of interest" description="Disordered" evidence="1">
    <location>
        <begin position="141"/>
        <end position="163"/>
    </location>
</feature>
<dbReference type="AlphaFoldDB" id="A0A9P7MZI8"/>
<protein>
    <recommendedName>
        <fullName evidence="4">Ankyrin repeat protein</fullName>
    </recommendedName>
</protein>
<feature type="compositionally biased region" description="Acidic residues" evidence="1">
    <location>
        <begin position="154"/>
        <end position="163"/>
    </location>
</feature>
<sequence>TLGAKNYLDLLNGAGGTCLHTAVKQDMLSIVKVLVDHNPQQGADEYREEAALNGKADTLESDIADLGLSRKYTIQELVLIIRAMGIGEGSPSKDISKTLLKGAIWDIIATAMSKYPGKRRLVSLNEANDVAKRLGEKHTGSRYFDDRSSRRRDEDDDESILDDEGNKVEWGDFVTRTLARRLESAWCERKDQAE</sequence>
<organism evidence="2 3">
    <name type="scientific">Claviceps arundinis</name>
    <dbReference type="NCBI Taxonomy" id="1623583"/>
    <lineage>
        <taxon>Eukaryota</taxon>
        <taxon>Fungi</taxon>
        <taxon>Dikarya</taxon>
        <taxon>Ascomycota</taxon>
        <taxon>Pezizomycotina</taxon>
        <taxon>Sordariomycetes</taxon>
        <taxon>Hypocreomycetidae</taxon>
        <taxon>Hypocreales</taxon>
        <taxon>Clavicipitaceae</taxon>
        <taxon>Claviceps</taxon>
    </lineage>
</organism>
<feature type="compositionally biased region" description="Basic and acidic residues" evidence="1">
    <location>
        <begin position="141"/>
        <end position="153"/>
    </location>
</feature>
<reference evidence="2" key="1">
    <citation type="journal article" date="2020" name="bioRxiv">
        <title>Whole genome comparisons of ergot fungi reveals the divergence and evolution of species within the genus Claviceps are the result of varying mechanisms driving genome evolution and host range expansion.</title>
        <authorList>
            <person name="Wyka S.A."/>
            <person name="Mondo S.J."/>
            <person name="Liu M."/>
            <person name="Dettman J."/>
            <person name="Nalam V."/>
            <person name="Broders K.D."/>
        </authorList>
    </citation>
    <scope>NUCLEOTIDE SEQUENCE</scope>
    <source>
        <strain evidence="2">CCC 1102</strain>
    </source>
</reference>
<dbReference type="OrthoDB" id="539213at2759"/>
<proteinExistence type="predicted"/>
<dbReference type="SUPFAM" id="SSF48403">
    <property type="entry name" value="Ankyrin repeat"/>
    <property type="match status" value="1"/>
</dbReference>
<evidence type="ECO:0008006" key="4">
    <source>
        <dbReference type="Google" id="ProtNLM"/>
    </source>
</evidence>
<accession>A0A9P7MZI8</accession>
<comment type="caution">
    <text evidence="2">The sequence shown here is derived from an EMBL/GenBank/DDBJ whole genome shotgun (WGS) entry which is preliminary data.</text>
</comment>
<dbReference type="Proteomes" id="UP000784919">
    <property type="component" value="Unassembled WGS sequence"/>
</dbReference>
<evidence type="ECO:0000313" key="2">
    <source>
        <dbReference type="EMBL" id="KAG5975066.1"/>
    </source>
</evidence>